<dbReference type="PATRIC" id="fig|1121318.3.peg.136"/>
<dbReference type="STRING" id="36844.SAMN04488501_10587"/>
<reference evidence="2" key="1">
    <citation type="submission" date="2015-08" db="EMBL/GenBank/DDBJ databases">
        <title>Genome sequence of the strict anaerobe Clostridium homopropionicum LuHBu1 (DSM 5847T).</title>
        <authorList>
            <person name="Poehlein A."/>
            <person name="Beck M."/>
            <person name="Schiel-Bengelsdorf B."/>
            <person name="Bengelsdorf F.R."/>
            <person name="Daniel R."/>
            <person name="Duerre P."/>
        </authorList>
    </citation>
    <scope>NUCLEOTIDE SEQUENCE [LARGE SCALE GENOMIC DNA]</scope>
    <source>
        <strain evidence="2">DSM 5847</strain>
    </source>
</reference>
<dbReference type="EMBL" id="LHUR01000005">
    <property type="protein sequence ID" value="KOA21466.1"/>
    <property type="molecule type" value="Genomic_DNA"/>
</dbReference>
<accession>A0A0L6ZER6</accession>
<evidence type="ECO:0000313" key="1">
    <source>
        <dbReference type="EMBL" id="KOA21466.1"/>
    </source>
</evidence>
<comment type="caution">
    <text evidence="1">The sequence shown here is derived from an EMBL/GenBank/DDBJ whole genome shotgun (WGS) entry which is preliminary data.</text>
</comment>
<sequence>MENKKYVQEKIRIYNEMEEKANGTMKFNNKILLDIISCRLCIN</sequence>
<dbReference type="Proteomes" id="UP000037043">
    <property type="component" value="Unassembled WGS sequence"/>
</dbReference>
<organism evidence="1 2">
    <name type="scientific">Clostridium homopropionicum DSM 5847</name>
    <dbReference type="NCBI Taxonomy" id="1121318"/>
    <lineage>
        <taxon>Bacteria</taxon>
        <taxon>Bacillati</taxon>
        <taxon>Bacillota</taxon>
        <taxon>Clostridia</taxon>
        <taxon>Eubacteriales</taxon>
        <taxon>Clostridiaceae</taxon>
        <taxon>Clostridium</taxon>
    </lineage>
</organism>
<proteinExistence type="predicted"/>
<protein>
    <submittedName>
        <fullName evidence="1">Uncharacterized protein</fullName>
    </submittedName>
</protein>
<evidence type="ECO:0000313" key="2">
    <source>
        <dbReference type="Proteomes" id="UP000037043"/>
    </source>
</evidence>
<name>A0A0L6ZER6_9CLOT</name>
<gene>
    <name evidence="1" type="ORF">CLHOM_01370</name>
</gene>
<dbReference type="AlphaFoldDB" id="A0A0L6ZER6"/>
<keyword evidence="2" id="KW-1185">Reference proteome</keyword>